<comment type="caution">
    <text evidence="1">The sequence shown here is derived from an EMBL/GenBank/DDBJ whole genome shotgun (WGS) entry which is preliminary data.</text>
</comment>
<accession>A0A1Q9E0K5</accession>
<name>A0A1Q9E0K5_SYMMI</name>
<reference evidence="1 2" key="1">
    <citation type="submission" date="2016-02" db="EMBL/GenBank/DDBJ databases">
        <title>Genome analysis of coral dinoflagellate symbionts highlights evolutionary adaptations to a symbiotic lifestyle.</title>
        <authorList>
            <person name="Aranda M."/>
            <person name="Li Y."/>
            <person name="Liew Y.J."/>
            <person name="Baumgarten S."/>
            <person name="Simakov O."/>
            <person name="Wilson M."/>
            <person name="Piel J."/>
            <person name="Ashoor H."/>
            <person name="Bougouffa S."/>
            <person name="Bajic V.B."/>
            <person name="Ryu T."/>
            <person name="Ravasi T."/>
            <person name="Bayer T."/>
            <person name="Micklem G."/>
            <person name="Kim H."/>
            <person name="Bhak J."/>
            <person name="Lajeunesse T.C."/>
            <person name="Voolstra C.R."/>
        </authorList>
    </citation>
    <scope>NUCLEOTIDE SEQUENCE [LARGE SCALE GENOMIC DNA]</scope>
    <source>
        <strain evidence="1 2">CCMP2467</strain>
    </source>
</reference>
<protein>
    <submittedName>
        <fullName evidence="1">Uncharacterized protein</fullName>
    </submittedName>
</protein>
<dbReference type="AlphaFoldDB" id="A0A1Q9E0K5"/>
<dbReference type="Proteomes" id="UP000186817">
    <property type="component" value="Unassembled WGS sequence"/>
</dbReference>
<dbReference type="EMBL" id="LSRX01000309">
    <property type="protein sequence ID" value="OLQ00950.1"/>
    <property type="molecule type" value="Genomic_DNA"/>
</dbReference>
<evidence type="ECO:0000313" key="2">
    <source>
        <dbReference type="Proteomes" id="UP000186817"/>
    </source>
</evidence>
<proteinExistence type="predicted"/>
<sequence>MRESVPGVPAGRNKSALYDLGIGLTLYNLLKTTPADVDQKEVHASGPLLLQAEELRGLELHDGPLPPPDVPADLLTQNAAAAVLSVPAGPTPGQLAAQAPVQSDSSPPNWFLLKAARTARGPGQLAAQIPGKSLTLAAALQDARSRCVAAAFWKEVRKSADHFAPVETN</sequence>
<organism evidence="1 2">
    <name type="scientific">Symbiodinium microadriaticum</name>
    <name type="common">Dinoflagellate</name>
    <name type="synonym">Zooxanthella microadriatica</name>
    <dbReference type="NCBI Taxonomy" id="2951"/>
    <lineage>
        <taxon>Eukaryota</taxon>
        <taxon>Sar</taxon>
        <taxon>Alveolata</taxon>
        <taxon>Dinophyceae</taxon>
        <taxon>Suessiales</taxon>
        <taxon>Symbiodiniaceae</taxon>
        <taxon>Symbiodinium</taxon>
    </lineage>
</organism>
<keyword evidence="2" id="KW-1185">Reference proteome</keyword>
<gene>
    <name evidence="1" type="ORF">AK812_SmicGene16344</name>
</gene>
<evidence type="ECO:0000313" key="1">
    <source>
        <dbReference type="EMBL" id="OLQ00950.1"/>
    </source>
</evidence>